<accession>A0A1L7XT57</accession>
<keyword evidence="2" id="KW-1185">Reference proteome</keyword>
<sequence length="208" mass="22993">MADPVSITGSASRPPVMDETFQRWEISMAGSANVGIFKQGQIKAISEQLSNCKLTINSIMTKLDTAPSATAISRKRSRRRYLQSRVRLRVCRCYSGSTAGSVRKQAGRAEPQQRWRRSGWIQGNKTEALRQFEEEYKGVKASQKLLNELLSKSQEEAVAKAVGNQSGLITVTFGAQNSGFQARHINGGVSGTAFGRKQIYDIYILMVD</sequence>
<proteinExistence type="predicted"/>
<dbReference type="Proteomes" id="UP000184330">
    <property type="component" value="Unassembled WGS sequence"/>
</dbReference>
<protein>
    <submittedName>
        <fullName evidence="1">Uncharacterized protein</fullName>
    </submittedName>
</protein>
<evidence type="ECO:0000313" key="1">
    <source>
        <dbReference type="EMBL" id="CZR68211.1"/>
    </source>
</evidence>
<evidence type="ECO:0000313" key="2">
    <source>
        <dbReference type="Proteomes" id="UP000184330"/>
    </source>
</evidence>
<organism evidence="1 2">
    <name type="scientific">Phialocephala subalpina</name>
    <dbReference type="NCBI Taxonomy" id="576137"/>
    <lineage>
        <taxon>Eukaryota</taxon>
        <taxon>Fungi</taxon>
        <taxon>Dikarya</taxon>
        <taxon>Ascomycota</taxon>
        <taxon>Pezizomycotina</taxon>
        <taxon>Leotiomycetes</taxon>
        <taxon>Helotiales</taxon>
        <taxon>Mollisiaceae</taxon>
        <taxon>Phialocephala</taxon>
        <taxon>Phialocephala fortinii species complex</taxon>
    </lineage>
</organism>
<dbReference type="AlphaFoldDB" id="A0A1L7XT57"/>
<name>A0A1L7XT57_9HELO</name>
<reference evidence="1 2" key="1">
    <citation type="submission" date="2016-03" db="EMBL/GenBank/DDBJ databases">
        <authorList>
            <person name="Ploux O."/>
        </authorList>
    </citation>
    <scope>NUCLEOTIDE SEQUENCE [LARGE SCALE GENOMIC DNA]</scope>
    <source>
        <strain evidence="1 2">UAMH 11012</strain>
    </source>
</reference>
<gene>
    <name evidence="1" type="ORF">PAC_18110</name>
</gene>
<dbReference type="EMBL" id="FJOG01000052">
    <property type="protein sequence ID" value="CZR68211.1"/>
    <property type="molecule type" value="Genomic_DNA"/>
</dbReference>
<dbReference type="OrthoDB" id="432483at2759"/>